<dbReference type="GO" id="GO:0005886">
    <property type="term" value="C:plasma membrane"/>
    <property type="evidence" value="ECO:0007669"/>
    <property type="project" value="UniProtKB-SubCell"/>
</dbReference>
<dbReference type="GO" id="GO:0022857">
    <property type="term" value="F:transmembrane transporter activity"/>
    <property type="evidence" value="ECO:0007669"/>
    <property type="project" value="UniProtKB-UniRule"/>
</dbReference>
<dbReference type="RefSeq" id="WP_253473932.1">
    <property type="nucleotide sequence ID" value="NZ_JALJXV010000001.1"/>
</dbReference>
<reference evidence="4" key="1">
    <citation type="submission" date="2022-03" db="EMBL/GenBank/DDBJ databases">
        <title>Genomic Encyclopedia of Type Strains, Phase III (KMG-III): the genomes of soil and plant-associated and newly described type strains.</title>
        <authorList>
            <person name="Whitman W."/>
        </authorList>
    </citation>
    <scope>NUCLEOTIDE SEQUENCE</scope>
    <source>
        <strain evidence="4">ANL 6-2</strain>
    </source>
</reference>
<feature type="domain" description="TRAP C4-dicarboxylate transport system permease DctM subunit" evidence="3">
    <location>
        <begin position="27"/>
        <end position="99"/>
    </location>
</feature>
<evidence type="ECO:0000313" key="5">
    <source>
        <dbReference type="Proteomes" id="UP001205843"/>
    </source>
</evidence>
<dbReference type="PANTHER" id="PTHR43849:SF2">
    <property type="entry name" value="BLL3936 PROTEIN"/>
    <property type="match status" value="1"/>
</dbReference>
<name>A0AAE3G0Z8_9GAMM</name>
<keyword evidence="1" id="KW-0813">Transport</keyword>
<keyword evidence="1" id="KW-0997">Cell inner membrane</keyword>
<organism evidence="4 5">
    <name type="scientific">Natronocella acetinitrilica</name>
    <dbReference type="NCBI Taxonomy" id="414046"/>
    <lineage>
        <taxon>Bacteria</taxon>
        <taxon>Pseudomonadati</taxon>
        <taxon>Pseudomonadota</taxon>
        <taxon>Gammaproteobacteria</taxon>
        <taxon>Chromatiales</taxon>
        <taxon>Ectothiorhodospiraceae</taxon>
        <taxon>Natronocella</taxon>
    </lineage>
</organism>
<dbReference type="PANTHER" id="PTHR43849">
    <property type="entry name" value="BLL3936 PROTEIN"/>
    <property type="match status" value="1"/>
</dbReference>
<sequence length="108" mass="11185">MLCKEGFEGRRFNSSSIAGGSEYITNLVITLILAMVVAIILGMGLPTVAAYMLAATVVAAAFVEAGLPALSSHLFILYFAILSRVTPPAALAAYTGSAIPAHTGSVRR</sequence>
<keyword evidence="5" id="KW-1185">Reference proteome</keyword>
<keyword evidence="2" id="KW-0812">Transmembrane</keyword>
<protein>
    <submittedName>
        <fullName evidence="4">TRAP-type uncharacterized transport system fused permease subunit</fullName>
    </submittedName>
</protein>
<evidence type="ECO:0000313" key="4">
    <source>
        <dbReference type="EMBL" id="MCP1673494.1"/>
    </source>
</evidence>
<dbReference type="Proteomes" id="UP001205843">
    <property type="component" value="Unassembled WGS sequence"/>
</dbReference>
<dbReference type="AlphaFoldDB" id="A0AAE3G0Z8"/>
<keyword evidence="2" id="KW-1133">Transmembrane helix</keyword>
<keyword evidence="2" id="KW-0472">Membrane</keyword>
<keyword evidence="1" id="KW-1003">Cell membrane</keyword>
<comment type="function">
    <text evidence="1">Part of the tripartite ATP-independent periplasmic (TRAP) transport system.</text>
</comment>
<evidence type="ECO:0000256" key="1">
    <source>
        <dbReference type="RuleBase" id="RU369079"/>
    </source>
</evidence>
<dbReference type="Pfam" id="PF06808">
    <property type="entry name" value="DctM"/>
    <property type="match status" value="1"/>
</dbReference>
<accession>A0AAE3G0Z8</accession>
<comment type="caution">
    <text evidence="4">The sequence shown here is derived from an EMBL/GenBank/DDBJ whole genome shotgun (WGS) entry which is preliminary data.</text>
</comment>
<gene>
    <name evidence="4" type="ORF">J2T57_000586</name>
</gene>
<evidence type="ECO:0000259" key="3">
    <source>
        <dbReference type="Pfam" id="PF06808"/>
    </source>
</evidence>
<evidence type="ECO:0000256" key="2">
    <source>
        <dbReference type="SAM" id="Phobius"/>
    </source>
</evidence>
<feature type="transmembrane region" description="Helical" evidence="2">
    <location>
        <begin position="23"/>
        <end position="41"/>
    </location>
</feature>
<dbReference type="InterPro" id="IPR010656">
    <property type="entry name" value="DctM"/>
</dbReference>
<dbReference type="EMBL" id="JALJXV010000001">
    <property type="protein sequence ID" value="MCP1673494.1"/>
    <property type="molecule type" value="Genomic_DNA"/>
</dbReference>
<comment type="subcellular location">
    <subcellularLocation>
        <location evidence="1">Cell inner membrane</location>
        <topology evidence="1">Multi-pass membrane protein</topology>
    </subcellularLocation>
</comment>
<proteinExistence type="predicted"/>